<dbReference type="GO" id="GO:0016020">
    <property type="term" value="C:membrane"/>
    <property type="evidence" value="ECO:0007669"/>
    <property type="project" value="UniProtKB-SubCell"/>
</dbReference>
<feature type="region of interest" description="Disordered" evidence="6">
    <location>
        <begin position="1"/>
        <end position="26"/>
    </location>
</feature>
<accession>A0ABD3P7D3</accession>
<feature type="compositionally biased region" description="Polar residues" evidence="6">
    <location>
        <begin position="1"/>
        <end position="15"/>
    </location>
</feature>
<dbReference type="PANTHER" id="PTHR10778:SF8">
    <property type="entry name" value="ADENOSINE 3'-PHOSPHO 5'-PHOSPHOSULFATE TRANSPORTER 2"/>
    <property type="match status" value="1"/>
</dbReference>
<evidence type="ECO:0000256" key="4">
    <source>
        <dbReference type="ARBA" id="ARBA00022989"/>
    </source>
</evidence>
<comment type="caution">
    <text evidence="8">The sequence shown here is derived from an EMBL/GenBank/DDBJ whole genome shotgun (WGS) entry which is preliminary data.</text>
</comment>
<dbReference type="SUPFAM" id="SSF103481">
    <property type="entry name" value="Multidrug resistance efflux transporter EmrE"/>
    <property type="match status" value="1"/>
</dbReference>
<dbReference type="InterPro" id="IPR013657">
    <property type="entry name" value="SCL35B1-4/HUT1"/>
</dbReference>
<dbReference type="Proteomes" id="UP001530400">
    <property type="component" value="Unassembled WGS sequence"/>
</dbReference>
<feature type="transmembrane region" description="Helical" evidence="7">
    <location>
        <begin position="66"/>
        <end position="88"/>
    </location>
</feature>
<feature type="transmembrane region" description="Helical" evidence="7">
    <location>
        <begin position="355"/>
        <end position="373"/>
    </location>
</feature>
<evidence type="ECO:0000313" key="8">
    <source>
        <dbReference type="EMBL" id="KAL3784045.1"/>
    </source>
</evidence>
<evidence type="ECO:0000256" key="7">
    <source>
        <dbReference type="SAM" id="Phobius"/>
    </source>
</evidence>
<evidence type="ECO:0000256" key="6">
    <source>
        <dbReference type="SAM" id="MobiDB-lite"/>
    </source>
</evidence>
<evidence type="ECO:0000256" key="3">
    <source>
        <dbReference type="ARBA" id="ARBA00022692"/>
    </source>
</evidence>
<name>A0ABD3P7D3_9STRA</name>
<comment type="subcellular location">
    <subcellularLocation>
        <location evidence="1">Membrane</location>
        <topology evidence="1">Multi-pass membrane protein</topology>
    </subcellularLocation>
</comment>
<evidence type="ECO:0008006" key="10">
    <source>
        <dbReference type="Google" id="ProtNLM"/>
    </source>
</evidence>
<feature type="transmembrane region" description="Helical" evidence="7">
    <location>
        <begin position="327"/>
        <end position="349"/>
    </location>
</feature>
<reference evidence="8 9" key="1">
    <citation type="submission" date="2024-10" db="EMBL/GenBank/DDBJ databases">
        <title>Updated reference genomes for cyclostephanoid diatoms.</title>
        <authorList>
            <person name="Roberts W.R."/>
            <person name="Alverson A.J."/>
        </authorList>
    </citation>
    <scope>NUCLEOTIDE SEQUENCE [LARGE SCALE GENOMIC DNA]</scope>
    <source>
        <strain evidence="8 9">AJA010-31</strain>
    </source>
</reference>
<protein>
    <recommendedName>
        <fullName evidence="10">Sugar phosphate transporter domain-containing protein</fullName>
    </recommendedName>
</protein>
<dbReference type="PANTHER" id="PTHR10778">
    <property type="entry name" value="SOLUTE CARRIER FAMILY 35 MEMBER B"/>
    <property type="match status" value="1"/>
</dbReference>
<evidence type="ECO:0000256" key="5">
    <source>
        <dbReference type="ARBA" id="ARBA00023136"/>
    </source>
</evidence>
<feature type="region of interest" description="Disordered" evidence="6">
    <location>
        <begin position="377"/>
        <end position="405"/>
    </location>
</feature>
<proteinExistence type="predicted"/>
<feature type="transmembrane region" description="Helical" evidence="7">
    <location>
        <begin position="173"/>
        <end position="192"/>
    </location>
</feature>
<gene>
    <name evidence="8" type="ORF">ACHAWO_008035</name>
</gene>
<dbReference type="EMBL" id="JALLPJ020000741">
    <property type="protein sequence ID" value="KAL3784045.1"/>
    <property type="molecule type" value="Genomic_DNA"/>
</dbReference>
<sequence length="405" mass="44570">MAIEASISNGSTASRSPHEPQHLTIASSATTSSSTIHIYPILGLFTFYILHDALQERMFRFEGFTFGFFMTLIEVLLMLLASALLELYRQKQRATGSGVKNKMHVLLGSGLKMGVLARISVVGLFLACAHGLGNTALRYSPYPLKVAFKSCKLVPTMALGACVTGHKYTALQYTAALVMGMGLAVLTAADVFTTTRNDGLKLVRNLNVAVSDTAGLSHNDSFEDWALGPLLGPTLLTISTFFDSVVPNLQEQLLQSHKVQTSEMIFVSNAIMCIVLLGYTIYSRELMEAWDYCSHHWDASFVLIMQGICAYLGLQCYLAIIRDHGGVAAVVFANGRKIATIVLSFMLFAKPFNSRHFVGLVLVFVGVYLGYVSKKMGGAKKKKKKRRRKRDVDDDDNAEHHEHKV</sequence>
<dbReference type="AlphaFoldDB" id="A0ABD3P7D3"/>
<keyword evidence="4 7" id="KW-1133">Transmembrane helix</keyword>
<feature type="compositionally biased region" description="Basic residues" evidence="6">
    <location>
        <begin position="377"/>
        <end position="389"/>
    </location>
</feature>
<feature type="transmembrane region" description="Helical" evidence="7">
    <location>
        <begin position="264"/>
        <end position="282"/>
    </location>
</feature>
<evidence type="ECO:0000256" key="2">
    <source>
        <dbReference type="ARBA" id="ARBA00022448"/>
    </source>
</evidence>
<evidence type="ECO:0000256" key="1">
    <source>
        <dbReference type="ARBA" id="ARBA00004141"/>
    </source>
</evidence>
<keyword evidence="9" id="KW-1185">Reference proteome</keyword>
<evidence type="ECO:0000313" key="9">
    <source>
        <dbReference type="Proteomes" id="UP001530400"/>
    </source>
</evidence>
<keyword evidence="3 7" id="KW-0812">Transmembrane</keyword>
<organism evidence="8 9">
    <name type="scientific">Cyclotella atomus</name>
    <dbReference type="NCBI Taxonomy" id="382360"/>
    <lineage>
        <taxon>Eukaryota</taxon>
        <taxon>Sar</taxon>
        <taxon>Stramenopiles</taxon>
        <taxon>Ochrophyta</taxon>
        <taxon>Bacillariophyta</taxon>
        <taxon>Coscinodiscophyceae</taxon>
        <taxon>Thalassiosirophycidae</taxon>
        <taxon>Stephanodiscales</taxon>
        <taxon>Stephanodiscaceae</taxon>
        <taxon>Cyclotella</taxon>
    </lineage>
</organism>
<dbReference type="Pfam" id="PF08449">
    <property type="entry name" value="UAA"/>
    <property type="match status" value="1"/>
</dbReference>
<keyword evidence="2" id="KW-0813">Transport</keyword>
<dbReference type="InterPro" id="IPR037185">
    <property type="entry name" value="EmrE-like"/>
</dbReference>
<feature type="transmembrane region" description="Helical" evidence="7">
    <location>
        <begin position="302"/>
        <end position="320"/>
    </location>
</feature>
<keyword evidence="5 7" id="KW-0472">Membrane</keyword>
<feature type="transmembrane region" description="Helical" evidence="7">
    <location>
        <begin position="109"/>
        <end position="132"/>
    </location>
</feature>